<evidence type="ECO:0000313" key="2">
    <source>
        <dbReference type="Proteomes" id="UP000724584"/>
    </source>
</evidence>
<keyword evidence="2" id="KW-1185">Reference proteome</keyword>
<sequence>MDPVSITGLALTCLTLIQGFTSLVLRGKKIYDGYKNAPRRVQRLLRHCDDWKALIYSVRGLLAQGKLLDKAVRAQLETCLDDINDLLEEADGLITDCEAGNLQNKDKFADLGKSFDEERARLHIWMDVAHSKVTKRDTKKIDKIARDTTETRETVQNIWNEVKHLQAQSKGLVRPAFNQSLTDLAQLANDELGGICARNDEKTTGKIGGKRPAQASGSKVASGVHPETSRPVYVDGSTQTEPLRSAEKIETLPPLSQFPPEIDLDRLPNRSDFPVWVSGVPITVGGSSPRIQKRGPITKRQKADISFWLREENLRAGHERATREKKYRESSTSSSI</sequence>
<evidence type="ECO:0000313" key="1">
    <source>
        <dbReference type="EMBL" id="KAH6641844.1"/>
    </source>
</evidence>
<organism evidence="1 2">
    <name type="scientific">Chaetomium tenue</name>
    <dbReference type="NCBI Taxonomy" id="1854479"/>
    <lineage>
        <taxon>Eukaryota</taxon>
        <taxon>Fungi</taxon>
        <taxon>Dikarya</taxon>
        <taxon>Ascomycota</taxon>
        <taxon>Pezizomycotina</taxon>
        <taxon>Sordariomycetes</taxon>
        <taxon>Sordariomycetidae</taxon>
        <taxon>Sordariales</taxon>
        <taxon>Chaetomiaceae</taxon>
        <taxon>Chaetomium</taxon>
    </lineage>
</organism>
<gene>
    <name evidence="1" type="ORF">F5144DRAFT_565027</name>
</gene>
<protein>
    <submittedName>
        <fullName evidence="1">Uncharacterized protein</fullName>
    </submittedName>
</protein>
<dbReference type="EMBL" id="JAGIZQ010000002">
    <property type="protein sequence ID" value="KAH6641844.1"/>
    <property type="molecule type" value="Genomic_DNA"/>
</dbReference>
<proteinExistence type="predicted"/>
<accession>A0ACB7PP67</accession>
<comment type="caution">
    <text evidence="1">The sequence shown here is derived from an EMBL/GenBank/DDBJ whole genome shotgun (WGS) entry which is preliminary data.</text>
</comment>
<reference evidence="1 2" key="1">
    <citation type="journal article" date="2021" name="Nat. Commun.">
        <title>Genetic determinants of endophytism in the Arabidopsis root mycobiome.</title>
        <authorList>
            <person name="Mesny F."/>
            <person name="Miyauchi S."/>
            <person name="Thiergart T."/>
            <person name="Pickel B."/>
            <person name="Atanasova L."/>
            <person name="Karlsson M."/>
            <person name="Huettel B."/>
            <person name="Barry K.W."/>
            <person name="Haridas S."/>
            <person name="Chen C."/>
            <person name="Bauer D."/>
            <person name="Andreopoulos W."/>
            <person name="Pangilinan J."/>
            <person name="LaButti K."/>
            <person name="Riley R."/>
            <person name="Lipzen A."/>
            <person name="Clum A."/>
            <person name="Drula E."/>
            <person name="Henrissat B."/>
            <person name="Kohler A."/>
            <person name="Grigoriev I.V."/>
            <person name="Martin F.M."/>
            <person name="Hacquard S."/>
        </authorList>
    </citation>
    <scope>NUCLEOTIDE SEQUENCE [LARGE SCALE GENOMIC DNA]</scope>
    <source>
        <strain evidence="1 2">MPI-SDFR-AT-0079</strain>
    </source>
</reference>
<name>A0ACB7PP67_9PEZI</name>
<dbReference type="Proteomes" id="UP000724584">
    <property type="component" value="Unassembled WGS sequence"/>
</dbReference>